<comment type="caution">
    <text evidence="4">The sequence shown here is derived from an EMBL/GenBank/DDBJ whole genome shotgun (WGS) entry which is preliminary data.</text>
</comment>
<gene>
    <name evidence="4" type="ORF">G3T37_06205</name>
</gene>
<protein>
    <submittedName>
        <fullName evidence="4">Fumarylacetoacetate hydrolase family protein</fullName>
    </submittedName>
</protein>
<dbReference type="GO" id="GO:0046872">
    <property type="term" value="F:metal ion binding"/>
    <property type="evidence" value="ECO:0007669"/>
    <property type="project" value="UniProtKB-KW"/>
</dbReference>
<feature type="domain" description="Fumarylacetoacetase-like C-terminal" evidence="2">
    <location>
        <begin position="67"/>
        <end position="244"/>
    </location>
</feature>
<dbReference type="RefSeq" id="WP_163472646.1">
    <property type="nucleotide sequence ID" value="NZ_JAAGWZ010000002.1"/>
</dbReference>
<evidence type="ECO:0000313" key="4">
    <source>
        <dbReference type="EMBL" id="NEM90945.1"/>
    </source>
</evidence>
<evidence type="ECO:0000259" key="3">
    <source>
        <dbReference type="Pfam" id="PF10370"/>
    </source>
</evidence>
<reference evidence="4 5" key="1">
    <citation type="journal article" date="2014" name="Int. J. Syst. Evol. Microbiol.">
        <title>Description of Galbitalea soli gen. nov., sp. nov., and Frondihabitans sucicola sp. nov.</title>
        <authorList>
            <person name="Kim S.J."/>
            <person name="Lim J.M."/>
            <person name="Ahn J.H."/>
            <person name="Weon H.Y."/>
            <person name="Hamada M."/>
            <person name="Suzuki K."/>
            <person name="Ahn T.Y."/>
            <person name="Kwon S.W."/>
        </authorList>
    </citation>
    <scope>NUCLEOTIDE SEQUENCE [LARGE SCALE GENOMIC DNA]</scope>
    <source>
        <strain evidence="4 5">NBRC 108727</strain>
    </source>
</reference>
<feature type="domain" description="Rv2993c-like N-terminal" evidence="3">
    <location>
        <begin position="1"/>
        <end position="50"/>
    </location>
</feature>
<dbReference type="InterPro" id="IPR018833">
    <property type="entry name" value="Rv2993c-like_N"/>
</dbReference>
<accession>A0A7C9PMK5</accession>
<proteinExistence type="predicted"/>
<dbReference type="InterPro" id="IPR011234">
    <property type="entry name" value="Fumarylacetoacetase-like_C"/>
</dbReference>
<dbReference type="Gene3D" id="3.90.850.10">
    <property type="entry name" value="Fumarylacetoacetase-like, C-terminal domain"/>
    <property type="match status" value="1"/>
</dbReference>
<sequence>MRVGRIQTEDGPRAVIHDGVWWRAVDDPFAPAPVFTGERYPVEGARLLAPCLPTVIVGISHNLGANDHPLPIQAFLKSTRTLAGPGDEVPYRRGIGTVNMEGELALVIGTRCRDLARETALDVVFGYTIANDVTSAGQVEVDEKFTQVKNGINYTPVGPWIETSLATPDARAIVMHVNGVDTLESSTARLPSDLTDVLVYVTRWMELGPGDLVLTGAPATSVAVQPGDEVAITIDGLGTLVNTVG</sequence>
<evidence type="ECO:0000256" key="1">
    <source>
        <dbReference type="ARBA" id="ARBA00022723"/>
    </source>
</evidence>
<dbReference type="InterPro" id="IPR036663">
    <property type="entry name" value="Fumarylacetoacetase_C_sf"/>
</dbReference>
<evidence type="ECO:0000259" key="2">
    <source>
        <dbReference type="Pfam" id="PF01557"/>
    </source>
</evidence>
<dbReference type="SUPFAM" id="SSF56529">
    <property type="entry name" value="FAH"/>
    <property type="match status" value="1"/>
</dbReference>
<keyword evidence="4" id="KW-0378">Hydrolase</keyword>
<evidence type="ECO:0000313" key="5">
    <source>
        <dbReference type="Proteomes" id="UP000479756"/>
    </source>
</evidence>
<dbReference type="PANTHER" id="PTHR11820">
    <property type="entry name" value="ACYLPYRUVASE"/>
    <property type="match status" value="1"/>
</dbReference>
<dbReference type="Pfam" id="PF01557">
    <property type="entry name" value="FAA_hydrolase"/>
    <property type="match status" value="1"/>
</dbReference>
<keyword evidence="1" id="KW-0479">Metal-binding</keyword>
<dbReference type="AlphaFoldDB" id="A0A7C9PMK5"/>
<dbReference type="Proteomes" id="UP000479756">
    <property type="component" value="Unassembled WGS sequence"/>
</dbReference>
<dbReference type="GO" id="GO:0018773">
    <property type="term" value="F:acetylpyruvate hydrolase activity"/>
    <property type="evidence" value="ECO:0007669"/>
    <property type="project" value="TreeGrafter"/>
</dbReference>
<dbReference type="EMBL" id="JAAGWZ010000002">
    <property type="protein sequence ID" value="NEM90945.1"/>
    <property type="molecule type" value="Genomic_DNA"/>
</dbReference>
<organism evidence="4 5">
    <name type="scientific">Galbitalea soli</name>
    <dbReference type="NCBI Taxonomy" id="1268042"/>
    <lineage>
        <taxon>Bacteria</taxon>
        <taxon>Bacillati</taxon>
        <taxon>Actinomycetota</taxon>
        <taxon>Actinomycetes</taxon>
        <taxon>Micrococcales</taxon>
        <taxon>Microbacteriaceae</taxon>
        <taxon>Galbitalea</taxon>
    </lineage>
</organism>
<keyword evidence="5" id="KW-1185">Reference proteome</keyword>
<name>A0A7C9PMK5_9MICO</name>
<dbReference type="PANTHER" id="PTHR11820:SF7">
    <property type="entry name" value="ACYLPYRUVASE FAHD1, MITOCHONDRIAL"/>
    <property type="match status" value="1"/>
</dbReference>
<dbReference type="Pfam" id="PF10370">
    <property type="entry name" value="Rv2993c-like_N"/>
    <property type="match status" value="1"/>
</dbReference>